<reference evidence="2" key="1">
    <citation type="submission" date="2013-06" db="EMBL/GenBank/DDBJ databases">
        <title>Complete Genome Sequence of Hyperthermophilic Palaeococcus pacificus DY20341T, Isolated from a Deep-Sea Hydrothermal Sediments.</title>
        <authorList>
            <person name="Zeng X."/>
            <person name="Shao Z."/>
        </authorList>
    </citation>
    <scope>NUCLEOTIDE SEQUENCE [LARGE SCALE GENOMIC DNA]</scope>
    <source>
        <strain evidence="2">DY20341</strain>
    </source>
</reference>
<dbReference type="AlphaFoldDB" id="A0A075LVM1"/>
<name>A0A075LVM1_9EURY</name>
<evidence type="ECO:0000313" key="1">
    <source>
        <dbReference type="EMBL" id="AIF70389.1"/>
    </source>
</evidence>
<dbReference type="Proteomes" id="UP000027981">
    <property type="component" value="Chromosome"/>
</dbReference>
<gene>
    <name evidence="1" type="ORF">PAP_10075</name>
</gene>
<proteinExistence type="predicted"/>
<sequence length="154" mass="17790">MVKKKDTQKIQEIIREAYRFGYFIGYKGHSEWISWVGHKKSEIYEKARELGVYEKAKKAYQRGKLDGERKRMEDVQSGLAVKLSPLDESKSKLKEAFIEEEIQSEGRFNIEFARILNSPSILEPPEILELMGMLKKPKTLGFPSSIGYIQDGDD</sequence>
<accession>A0A075LVM1</accession>
<protein>
    <submittedName>
        <fullName evidence="1">Uncharacterized protein</fullName>
    </submittedName>
</protein>
<reference evidence="1 2" key="2">
    <citation type="journal article" date="2015" name="Genome Announc.">
        <title>Complete Genome Sequence of Hyperthermophilic Piezophilic Archaeon Palaeococcus pacificus DY20341T, Isolated from Deep-Sea Hydrothermal Sediments.</title>
        <authorList>
            <person name="Zeng X."/>
            <person name="Jebbar M."/>
            <person name="Shao Z."/>
        </authorList>
    </citation>
    <scope>NUCLEOTIDE SEQUENCE [LARGE SCALE GENOMIC DNA]</scope>
    <source>
        <strain evidence="1 2">DY20341</strain>
    </source>
</reference>
<dbReference type="OrthoDB" id="99813at2157"/>
<dbReference type="RefSeq" id="WP_048165842.1">
    <property type="nucleotide sequence ID" value="NZ_CP006019.1"/>
</dbReference>
<dbReference type="HOGENOM" id="CLU_145830_0_0_2"/>
<dbReference type="eggNOG" id="arCOG05803">
    <property type="taxonomic scope" value="Archaea"/>
</dbReference>
<dbReference type="GeneID" id="24843106"/>
<organism evidence="1 2">
    <name type="scientific">Palaeococcus pacificus DY20341</name>
    <dbReference type="NCBI Taxonomy" id="1343739"/>
    <lineage>
        <taxon>Archaea</taxon>
        <taxon>Methanobacteriati</taxon>
        <taxon>Methanobacteriota</taxon>
        <taxon>Thermococci</taxon>
        <taxon>Thermococcales</taxon>
        <taxon>Thermococcaceae</taxon>
        <taxon>Palaeococcus</taxon>
    </lineage>
</organism>
<dbReference type="EMBL" id="CP006019">
    <property type="protein sequence ID" value="AIF70389.1"/>
    <property type="molecule type" value="Genomic_DNA"/>
</dbReference>
<dbReference type="STRING" id="1343739.PAP_10075"/>
<evidence type="ECO:0000313" key="2">
    <source>
        <dbReference type="Proteomes" id="UP000027981"/>
    </source>
</evidence>
<dbReference type="KEGG" id="ppac:PAP_10075"/>
<keyword evidence="2" id="KW-1185">Reference proteome</keyword>